<dbReference type="EMBL" id="MCFE01000237">
    <property type="protein sequence ID" value="ORX93388.1"/>
    <property type="molecule type" value="Genomic_DNA"/>
</dbReference>
<dbReference type="InterPro" id="IPR010541">
    <property type="entry name" value="Prp3_C"/>
</dbReference>
<comment type="caution">
    <text evidence="2">The sequence shown here is derived from an EMBL/GenBank/DDBJ whole genome shotgun (WGS) entry which is preliminary data.</text>
</comment>
<protein>
    <submittedName>
        <fullName evidence="2">DUF1115-domain-containing protein</fullName>
    </submittedName>
</protein>
<dbReference type="OrthoDB" id="432412at2759"/>
<sequence>MGKSMTQSTSRMVISGAVKSEYYKLEISNEPRSCQCDKNAIMSNYLTEQVGEVSLVQSMFYNDEFVWLDPVSGACSQVIRVFIRNQFLQNPEFEAPEDIHFEFKLRVDTDSERGIAWLFVLLPTSYPTASPQIYISTLKLSRQTQASLNEAIADYLEAHAGESCIHEIYELVHEKALQISDEELDSQKRSDHAMPEESISTEENRPQIGRALLWMHHIKNPNKRKDIVNWGEELQLNGFSKPGYPGIVVVEGLYENVEEYISRLKALRWQAIAVRYRESEFVDDVNKLDCYRRIRHAEGKVGVLEVENMSAISTVMREVGLEEMFLSALKIQK</sequence>
<dbReference type="Pfam" id="PF06544">
    <property type="entry name" value="Prp3_C"/>
    <property type="match status" value="1"/>
</dbReference>
<dbReference type="AlphaFoldDB" id="A0A1Y1Y5X7"/>
<accession>A0A1Y1Y5X7</accession>
<evidence type="ECO:0000313" key="2">
    <source>
        <dbReference type="EMBL" id="ORX93388.1"/>
    </source>
</evidence>
<dbReference type="PROSITE" id="PS50908">
    <property type="entry name" value="RWD"/>
    <property type="match status" value="1"/>
</dbReference>
<dbReference type="SUPFAM" id="SSF54495">
    <property type="entry name" value="UBC-like"/>
    <property type="match status" value="1"/>
</dbReference>
<organism evidence="2 3">
    <name type="scientific">Basidiobolus meristosporus CBS 931.73</name>
    <dbReference type="NCBI Taxonomy" id="1314790"/>
    <lineage>
        <taxon>Eukaryota</taxon>
        <taxon>Fungi</taxon>
        <taxon>Fungi incertae sedis</taxon>
        <taxon>Zoopagomycota</taxon>
        <taxon>Entomophthoromycotina</taxon>
        <taxon>Basidiobolomycetes</taxon>
        <taxon>Basidiobolales</taxon>
        <taxon>Basidiobolaceae</taxon>
        <taxon>Basidiobolus</taxon>
    </lineage>
</organism>
<feature type="domain" description="RWD" evidence="1">
    <location>
        <begin position="51"/>
        <end position="179"/>
    </location>
</feature>
<dbReference type="InterPro" id="IPR016135">
    <property type="entry name" value="UBQ-conjugating_enzyme/RWD"/>
</dbReference>
<dbReference type="CDD" id="cd24163">
    <property type="entry name" value="RWDD2_C"/>
    <property type="match status" value="1"/>
</dbReference>
<keyword evidence="3" id="KW-1185">Reference proteome</keyword>
<dbReference type="Proteomes" id="UP000193498">
    <property type="component" value="Unassembled WGS sequence"/>
</dbReference>
<dbReference type="Pfam" id="PF05773">
    <property type="entry name" value="RWD"/>
    <property type="match status" value="1"/>
</dbReference>
<dbReference type="InParanoid" id="A0A1Y1Y5X7"/>
<name>A0A1Y1Y5X7_9FUNG</name>
<dbReference type="PANTHER" id="PTHR15955:SF8">
    <property type="entry name" value="RWD DOMAIN-CONTAINING PROTEIN 2B-RELATED"/>
    <property type="match status" value="1"/>
</dbReference>
<dbReference type="Gene3D" id="3.10.110.10">
    <property type="entry name" value="Ubiquitin Conjugating Enzyme"/>
    <property type="match status" value="1"/>
</dbReference>
<dbReference type="PANTHER" id="PTHR15955">
    <property type="entry name" value="RWD DOMAIN CONTAINING PROTEIN 2"/>
    <property type="match status" value="1"/>
</dbReference>
<dbReference type="InterPro" id="IPR059181">
    <property type="entry name" value="RWDD2A-B_C"/>
</dbReference>
<dbReference type="STRING" id="1314790.A0A1Y1Y5X7"/>
<gene>
    <name evidence="2" type="ORF">K493DRAFT_302683</name>
</gene>
<evidence type="ECO:0000313" key="3">
    <source>
        <dbReference type="Proteomes" id="UP000193498"/>
    </source>
</evidence>
<dbReference type="PIRSF" id="PIRSF038021">
    <property type="entry name" value="UCP038021_RWDD2"/>
    <property type="match status" value="1"/>
</dbReference>
<dbReference type="InterPro" id="IPR017359">
    <property type="entry name" value="Phi-like"/>
</dbReference>
<evidence type="ECO:0000259" key="1">
    <source>
        <dbReference type="PROSITE" id="PS50908"/>
    </source>
</evidence>
<proteinExistence type="predicted"/>
<dbReference type="InterPro" id="IPR006575">
    <property type="entry name" value="RWD_dom"/>
</dbReference>
<reference evidence="2 3" key="1">
    <citation type="submission" date="2016-07" db="EMBL/GenBank/DDBJ databases">
        <title>Pervasive Adenine N6-methylation of Active Genes in Fungi.</title>
        <authorList>
            <consortium name="DOE Joint Genome Institute"/>
            <person name="Mondo S.J."/>
            <person name="Dannebaum R.O."/>
            <person name="Kuo R.C."/>
            <person name="Labutti K."/>
            <person name="Haridas S."/>
            <person name="Kuo A."/>
            <person name="Salamov A."/>
            <person name="Ahrendt S.R."/>
            <person name="Lipzen A."/>
            <person name="Sullivan W."/>
            <person name="Andreopoulos W.B."/>
            <person name="Clum A."/>
            <person name="Lindquist E."/>
            <person name="Daum C."/>
            <person name="Ramamoorthy G.K."/>
            <person name="Gryganskyi A."/>
            <person name="Culley D."/>
            <person name="Magnuson J.K."/>
            <person name="James T.Y."/>
            <person name="O'Malley M.A."/>
            <person name="Stajich J.E."/>
            <person name="Spatafora J.W."/>
            <person name="Visel A."/>
            <person name="Grigoriev I.V."/>
        </authorList>
    </citation>
    <scope>NUCLEOTIDE SEQUENCE [LARGE SCALE GENOMIC DNA]</scope>
    <source>
        <strain evidence="2 3">CBS 931.73</strain>
    </source>
</reference>